<evidence type="ECO:0000256" key="1">
    <source>
        <dbReference type="SAM" id="Phobius"/>
    </source>
</evidence>
<reference evidence="2 3" key="2">
    <citation type="journal article" date="2003" name="Infect. Immun.">
        <title>Characterization and pathogenic significance of Vibrio vulnificus antigens preferentially expressed in septicemic patients.</title>
        <authorList>
            <person name="Kim Y.R."/>
            <person name="Lee S.E."/>
            <person name="Kim C.M."/>
            <person name="Kim S.Y."/>
            <person name="Shin E.K."/>
            <person name="Shin D.H."/>
            <person name="Chung S.S."/>
            <person name="Choy H.E."/>
            <person name="Progulske-Fox A."/>
            <person name="Hillman J.D."/>
            <person name="Handfield M."/>
            <person name="Rhee J.H."/>
        </authorList>
    </citation>
    <scope>NUCLEOTIDE SEQUENCE [LARGE SCALE GENOMIC DNA]</scope>
    <source>
        <strain evidence="2 3">CMCP6</strain>
    </source>
</reference>
<dbReference type="RefSeq" id="WP_011080287.1">
    <property type="nucleotide sequence ID" value="NC_004459.3"/>
</dbReference>
<name>A0A3Q0L5Q2_VIBVU</name>
<feature type="transmembrane region" description="Helical" evidence="1">
    <location>
        <begin position="12"/>
        <end position="31"/>
    </location>
</feature>
<keyword evidence="1" id="KW-0812">Transmembrane</keyword>
<reference evidence="3" key="1">
    <citation type="submission" date="2002-12" db="EMBL/GenBank/DDBJ databases">
        <title>Complete genome sequence of Vibrio vulnificus CMCP6.</title>
        <authorList>
            <person name="Rhee J.H."/>
            <person name="Kim S.Y."/>
            <person name="Chung S.S."/>
            <person name="Kim J.J."/>
            <person name="Moon Y.H."/>
            <person name="Jeong H."/>
            <person name="Choy H.E."/>
        </authorList>
    </citation>
    <scope>NUCLEOTIDE SEQUENCE [LARGE SCALE GENOMIC DNA]</scope>
    <source>
        <strain evidence="3">CMCP6</strain>
    </source>
</reference>
<gene>
    <name evidence="2" type="ordered locus">VV1_2420</name>
</gene>
<proteinExistence type="predicted"/>
<keyword evidence="1" id="KW-1133">Transmembrane helix</keyword>
<sequence>MSISDIKDLIQIFGSFGIGAIIGAGFLFFVLKSFLPAYFTEKAKNLATKEDIGEITSEVEQVKSGYAEMLEEVKSNHQLRLASIEREKLLKKEVYLDSVEALTKYQGALGLMANLDISNQIIADSFSENAAQIAKITLVGTEITVKNLTNFTGEVGVAYMSLFLERGLLINRKVHIEFLETYRKKHNDEIERCLTIMKNMNLDGVRDEGAWGRVNLAFENECKSRDQIASEIDANWAVQNEEHFKFTERCMSEFFRVNDLTPHLLLSVREELDLELDESEYIKIHAANSQKGRAVFETFMSNLQNIA</sequence>
<evidence type="ECO:0000313" key="2">
    <source>
        <dbReference type="EMBL" id="AAO10793.1"/>
    </source>
</evidence>
<dbReference type="KEGG" id="vvu:VV1_2420"/>
<accession>A0A3Q0L5Q2</accession>
<reference evidence="2 3" key="3">
    <citation type="journal article" date="2011" name="Mol. Syst. Biol.">
        <title>Integrative genome-scale metabolic analysis of Vibrio vulnificus for drug targeting and discovery.</title>
        <authorList>
            <person name="Kim H.U."/>
            <person name="Kim S.Y."/>
            <person name="Jeong H."/>
            <person name="Kim T.Y."/>
            <person name="Kim J.J."/>
            <person name="Choy H.E."/>
            <person name="Yi K.Y."/>
            <person name="Rhee J.H."/>
            <person name="Lee S.Y."/>
        </authorList>
    </citation>
    <scope>NUCLEOTIDE SEQUENCE [LARGE SCALE GENOMIC DNA]</scope>
    <source>
        <strain evidence="2 3">CMCP6</strain>
    </source>
</reference>
<evidence type="ECO:0000313" key="3">
    <source>
        <dbReference type="Proteomes" id="UP000002275"/>
    </source>
</evidence>
<dbReference type="AlphaFoldDB" id="A0A3Q0L5Q2"/>
<keyword evidence="1" id="KW-0472">Membrane</keyword>
<dbReference type="EMBL" id="AE016795">
    <property type="protein sequence ID" value="AAO10793.1"/>
    <property type="molecule type" value="Genomic_DNA"/>
</dbReference>
<dbReference type="Proteomes" id="UP000002275">
    <property type="component" value="Chromosome I"/>
</dbReference>
<organism evidence="2 3">
    <name type="scientific">Vibrio vulnificus (strain CMCP6)</name>
    <dbReference type="NCBI Taxonomy" id="216895"/>
    <lineage>
        <taxon>Bacteria</taxon>
        <taxon>Pseudomonadati</taxon>
        <taxon>Pseudomonadota</taxon>
        <taxon>Gammaproteobacteria</taxon>
        <taxon>Vibrionales</taxon>
        <taxon>Vibrionaceae</taxon>
        <taxon>Vibrio</taxon>
    </lineage>
</organism>
<protein>
    <submittedName>
        <fullName evidence="2">Chromosome segregation ATPase</fullName>
    </submittedName>
</protein>